<evidence type="ECO:0008006" key="10">
    <source>
        <dbReference type="Google" id="ProtNLM"/>
    </source>
</evidence>
<dbReference type="Proteomes" id="UP000799302">
    <property type="component" value="Unassembled WGS sequence"/>
</dbReference>
<evidence type="ECO:0000256" key="2">
    <source>
        <dbReference type="ARBA" id="ARBA00007965"/>
    </source>
</evidence>
<dbReference type="GO" id="GO:0015205">
    <property type="term" value="F:nucleobase transmembrane transporter activity"/>
    <property type="evidence" value="ECO:0007669"/>
    <property type="project" value="TreeGrafter"/>
</dbReference>
<dbReference type="PIRSF" id="PIRSF016379">
    <property type="entry name" value="ENT"/>
    <property type="match status" value="1"/>
</dbReference>
<organism evidence="8 9">
    <name type="scientific">Microthyrium microscopicum</name>
    <dbReference type="NCBI Taxonomy" id="703497"/>
    <lineage>
        <taxon>Eukaryota</taxon>
        <taxon>Fungi</taxon>
        <taxon>Dikarya</taxon>
        <taxon>Ascomycota</taxon>
        <taxon>Pezizomycotina</taxon>
        <taxon>Dothideomycetes</taxon>
        <taxon>Dothideomycetes incertae sedis</taxon>
        <taxon>Microthyriales</taxon>
        <taxon>Microthyriaceae</taxon>
        <taxon>Microthyrium</taxon>
    </lineage>
</organism>
<dbReference type="PRINTS" id="PR01130">
    <property type="entry name" value="DERENTRNSPRT"/>
</dbReference>
<evidence type="ECO:0000256" key="1">
    <source>
        <dbReference type="ARBA" id="ARBA00004141"/>
    </source>
</evidence>
<dbReference type="InterPro" id="IPR002259">
    <property type="entry name" value="Eqnu_transpt"/>
</dbReference>
<evidence type="ECO:0000256" key="4">
    <source>
        <dbReference type="ARBA" id="ARBA00022692"/>
    </source>
</evidence>
<feature type="transmembrane region" description="Helical" evidence="7">
    <location>
        <begin position="56"/>
        <end position="77"/>
    </location>
</feature>
<dbReference type="GO" id="GO:0000329">
    <property type="term" value="C:fungal-type vacuole membrane"/>
    <property type="evidence" value="ECO:0007669"/>
    <property type="project" value="TreeGrafter"/>
</dbReference>
<keyword evidence="5 7" id="KW-1133">Transmembrane helix</keyword>
<feature type="transmembrane region" description="Helical" evidence="7">
    <location>
        <begin position="97"/>
        <end position="117"/>
    </location>
</feature>
<feature type="transmembrane region" description="Helical" evidence="7">
    <location>
        <begin position="237"/>
        <end position="258"/>
    </location>
</feature>
<accession>A0A6A6UVV9</accession>
<keyword evidence="4 7" id="KW-0812">Transmembrane</keyword>
<dbReference type="GO" id="GO:0005886">
    <property type="term" value="C:plasma membrane"/>
    <property type="evidence" value="ECO:0007669"/>
    <property type="project" value="TreeGrafter"/>
</dbReference>
<dbReference type="EMBL" id="MU004230">
    <property type="protein sequence ID" value="KAF2675114.1"/>
    <property type="molecule type" value="Genomic_DNA"/>
</dbReference>
<dbReference type="Pfam" id="PF01733">
    <property type="entry name" value="Nucleoside_tran"/>
    <property type="match status" value="1"/>
</dbReference>
<dbReference type="SUPFAM" id="SSF103473">
    <property type="entry name" value="MFS general substrate transporter"/>
    <property type="match status" value="1"/>
</dbReference>
<dbReference type="PANTHER" id="PTHR10332:SF88">
    <property type="entry name" value="EQUILIBRATIVE NUCLEOSIDE TRANSPORTER 1, ISOFORM A"/>
    <property type="match status" value="1"/>
</dbReference>
<dbReference type="InterPro" id="IPR036259">
    <property type="entry name" value="MFS_trans_sf"/>
</dbReference>
<keyword evidence="9" id="KW-1185">Reference proteome</keyword>
<reference evidence="8" key="1">
    <citation type="journal article" date="2020" name="Stud. Mycol.">
        <title>101 Dothideomycetes genomes: a test case for predicting lifestyles and emergence of pathogens.</title>
        <authorList>
            <person name="Haridas S."/>
            <person name="Albert R."/>
            <person name="Binder M."/>
            <person name="Bloem J."/>
            <person name="Labutti K."/>
            <person name="Salamov A."/>
            <person name="Andreopoulos B."/>
            <person name="Baker S."/>
            <person name="Barry K."/>
            <person name="Bills G."/>
            <person name="Bluhm B."/>
            <person name="Cannon C."/>
            <person name="Castanera R."/>
            <person name="Culley D."/>
            <person name="Daum C."/>
            <person name="Ezra D."/>
            <person name="Gonzalez J."/>
            <person name="Henrissat B."/>
            <person name="Kuo A."/>
            <person name="Liang C."/>
            <person name="Lipzen A."/>
            <person name="Lutzoni F."/>
            <person name="Magnuson J."/>
            <person name="Mondo S."/>
            <person name="Nolan M."/>
            <person name="Ohm R."/>
            <person name="Pangilinan J."/>
            <person name="Park H.-J."/>
            <person name="Ramirez L."/>
            <person name="Alfaro M."/>
            <person name="Sun H."/>
            <person name="Tritt A."/>
            <person name="Yoshinaga Y."/>
            <person name="Zwiers L.-H."/>
            <person name="Turgeon B."/>
            <person name="Goodwin S."/>
            <person name="Spatafora J."/>
            <person name="Crous P."/>
            <person name="Grigoriev I."/>
        </authorList>
    </citation>
    <scope>NUCLEOTIDE SEQUENCE</scope>
    <source>
        <strain evidence="8">CBS 115976</strain>
    </source>
</reference>
<dbReference type="OrthoDB" id="46396at2759"/>
<evidence type="ECO:0000256" key="6">
    <source>
        <dbReference type="ARBA" id="ARBA00023136"/>
    </source>
</evidence>
<gene>
    <name evidence="8" type="ORF">BT63DRAFT_420341</name>
</gene>
<keyword evidence="3" id="KW-0813">Transport</keyword>
<keyword evidence="6 7" id="KW-0472">Membrane</keyword>
<dbReference type="PANTHER" id="PTHR10332">
    <property type="entry name" value="EQUILIBRATIVE NUCLEOSIDE TRANSPORTER"/>
    <property type="match status" value="1"/>
</dbReference>
<evidence type="ECO:0000256" key="7">
    <source>
        <dbReference type="SAM" id="Phobius"/>
    </source>
</evidence>
<evidence type="ECO:0000256" key="3">
    <source>
        <dbReference type="ARBA" id="ARBA00022448"/>
    </source>
</evidence>
<proteinExistence type="inferred from homology"/>
<feature type="transmembrane region" description="Helical" evidence="7">
    <location>
        <begin position="399"/>
        <end position="424"/>
    </location>
</feature>
<dbReference type="AlphaFoldDB" id="A0A6A6UVV9"/>
<feature type="transmembrane region" description="Helical" evidence="7">
    <location>
        <begin position="197"/>
        <end position="217"/>
    </location>
</feature>
<sequence length="458" mass="50413">MERIKDLFRSPKVAYDPLDETADHEGDALMQGDGDDGLLNSQIQDEREVVVTPFSWVDYVVFMLLGVAMLWAWNMFLAAGPYFQSRFQGNEWLLANFQSAELTVSTVANLVSMIVLANMQANASYPRRIIIGLLINIGIFTLLALSTLAFLGVSQLRYFWFLMCVILVSSTATGLLQNGIFAFMAGYGREEYAQGNMTGQAIAGVLPCIVQIISVLSVPKVNSTEEAVHEASKSATVYFLTASGISIITLLAFSLLLIRDRSRLSNSALLNASTEDTARPPKKRVSLALLYRKTFFLSTSVFITFAIAMFFPVFTQRIQSVHSPDNIPRILEPTSFIPLAFLIWNSGDLIGRVISAVPSLRITHRPHLVLTLALARILLIPLYYLCNTDGKGAVISSDWFYFLVQITYGVTNGFMGTMCMMGAVEYVDVAEREATGAFMTLMLVGGLTAGSILSFLLA</sequence>
<evidence type="ECO:0000313" key="8">
    <source>
        <dbReference type="EMBL" id="KAF2675114.1"/>
    </source>
</evidence>
<feature type="transmembrane region" description="Helical" evidence="7">
    <location>
        <begin position="294"/>
        <end position="315"/>
    </location>
</feature>
<evidence type="ECO:0000313" key="9">
    <source>
        <dbReference type="Proteomes" id="UP000799302"/>
    </source>
</evidence>
<comment type="subcellular location">
    <subcellularLocation>
        <location evidence="1">Membrane</location>
        <topology evidence="1">Multi-pass membrane protein</topology>
    </subcellularLocation>
</comment>
<feature type="transmembrane region" description="Helical" evidence="7">
    <location>
        <begin position="129"/>
        <end position="152"/>
    </location>
</feature>
<feature type="transmembrane region" description="Helical" evidence="7">
    <location>
        <begin position="367"/>
        <end position="384"/>
    </location>
</feature>
<comment type="similarity">
    <text evidence="2">Belongs to the SLC29A/ENT transporter (TC 2.A.57) family.</text>
</comment>
<feature type="transmembrane region" description="Helical" evidence="7">
    <location>
        <begin position="158"/>
        <end position="185"/>
    </location>
</feature>
<protein>
    <recommendedName>
        <fullName evidence="10">Nucleoside transporter family</fullName>
    </recommendedName>
</protein>
<dbReference type="GO" id="GO:0034257">
    <property type="term" value="F:nicotinamide riboside transmembrane transporter activity"/>
    <property type="evidence" value="ECO:0007669"/>
    <property type="project" value="TreeGrafter"/>
</dbReference>
<evidence type="ECO:0000256" key="5">
    <source>
        <dbReference type="ARBA" id="ARBA00022989"/>
    </source>
</evidence>
<name>A0A6A6UVV9_9PEZI</name>
<feature type="transmembrane region" description="Helical" evidence="7">
    <location>
        <begin position="436"/>
        <end position="457"/>
    </location>
</feature>